<protein>
    <submittedName>
        <fullName evidence="1">DUF5007 domain-containing protein</fullName>
    </submittedName>
</protein>
<dbReference type="Proteomes" id="UP000309872">
    <property type="component" value="Unassembled WGS sequence"/>
</dbReference>
<organism evidence="1 2">
    <name type="scientific">Sphingobacterium alkalisoli</name>
    <dbReference type="NCBI Taxonomy" id="1874115"/>
    <lineage>
        <taxon>Bacteria</taxon>
        <taxon>Pseudomonadati</taxon>
        <taxon>Bacteroidota</taxon>
        <taxon>Sphingobacteriia</taxon>
        <taxon>Sphingobacteriales</taxon>
        <taxon>Sphingobacteriaceae</taxon>
        <taxon>Sphingobacterium</taxon>
    </lineage>
</organism>
<reference evidence="1 2" key="1">
    <citation type="submission" date="2019-04" db="EMBL/GenBank/DDBJ databases">
        <title>Sphingobacterium olei sp. nov., isolated from oil-contaminated soil.</title>
        <authorList>
            <person name="Liu B."/>
        </authorList>
    </citation>
    <scope>NUCLEOTIDE SEQUENCE [LARGE SCALE GENOMIC DNA]</scope>
    <source>
        <strain evidence="1 2">Y3L14</strain>
    </source>
</reference>
<accession>A0A4U0HBH6</accession>
<sequence>MMSYMKYKVLGTVASVFFAVTSCTEMYDLPEDKDFISENLNYTNKVLEPRLGITTIMNPLNADNSTLPIGFEIINPRFGDGRPVTDFLQVVPTYEWIAEYDGEETSLQEIENKRHLVDKPLFEVDAGGRFIMHATATNELVTPRPADTVLKTQDIRFFDLKLSNSGGIRYVKDFQLIPWREIPYEPSTDINPYTGGIAPDPNAPNDPRKRAYIVPSFISNIVGETTNVLLENNIQKKDIVVYIRPFEGGNGNKLRFKFLNKDSIPIYPLDFNETRWDELVHGFNKEVTAEYVQYDVAYPIPLTSIRTIYSIGDRVQAEFGYSRIGWGGTREIASFGLNFKIFKKGDWEIVFHFKNDNPKFDNE</sequence>
<dbReference type="AlphaFoldDB" id="A0A4U0HBH6"/>
<gene>
    <name evidence="1" type="ORF">FAZ19_03535</name>
</gene>
<dbReference type="OrthoDB" id="737630at2"/>
<dbReference type="PROSITE" id="PS51257">
    <property type="entry name" value="PROKAR_LIPOPROTEIN"/>
    <property type="match status" value="1"/>
</dbReference>
<evidence type="ECO:0000313" key="2">
    <source>
        <dbReference type="Proteomes" id="UP000309872"/>
    </source>
</evidence>
<keyword evidence="2" id="KW-1185">Reference proteome</keyword>
<comment type="caution">
    <text evidence="1">The sequence shown here is derived from an EMBL/GenBank/DDBJ whole genome shotgun (WGS) entry which is preliminary data.</text>
</comment>
<dbReference type="InterPro" id="IPR032173">
    <property type="entry name" value="DUF5007"/>
</dbReference>
<dbReference type="EMBL" id="SUKA01000001">
    <property type="protein sequence ID" value="TJY68784.1"/>
    <property type="molecule type" value="Genomic_DNA"/>
</dbReference>
<proteinExistence type="predicted"/>
<dbReference type="Pfam" id="PF16398">
    <property type="entry name" value="DUF5007"/>
    <property type="match status" value="1"/>
</dbReference>
<evidence type="ECO:0000313" key="1">
    <source>
        <dbReference type="EMBL" id="TJY68784.1"/>
    </source>
</evidence>
<name>A0A4U0HBH6_9SPHI</name>